<dbReference type="KEGG" id="hlr:HALLA_21320"/>
<sequence>MFSVRWTKRGVAITEAADAIKTTGEAKGASTRQRT</sequence>
<proteinExistence type="predicted"/>
<reference evidence="1 2" key="1">
    <citation type="submission" date="2014-01" db="EMBL/GenBank/DDBJ databases">
        <authorList>
            <consortium name="DOE Joint Genome Institute"/>
            <person name="Anderson I."/>
            <person name="Huntemann M."/>
            <person name="Han J."/>
            <person name="Chen A."/>
            <person name="Kyrpides N."/>
            <person name="Mavromatis K."/>
            <person name="Markowitz V."/>
            <person name="Palaniappan K."/>
            <person name="Ivanova N."/>
            <person name="Schaumberg A."/>
            <person name="Pati A."/>
            <person name="Liolios K."/>
            <person name="Nordberg H.P."/>
            <person name="Cantor M.N."/>
            <person name="Hua S.X."/>
            <person name="Woyke T."/>
        </authorList>
    </citation>
    <scope>NUCLEOTIDE SEQUENCE [LARGE SCALE GENOMIC DNA]</scope>
    <source>
        <strain evidence="1 2">XH-48</strain>
        <plasmid evidence="2">3</plasmid>
    </source>
</reference>
<dbReference type="HOGENOM" id="CLU_3362516_0_0_2"/>
<accession>W0JV90</accession>
<protein>
    <submittedName>
        <fullName evidence="1">Uncharacterized protein</fullName>
    </submittedName>
</protein>
<keyword evidence="1" id="KW-0614">Plasmid</keyword>
<name>W0JV90_9EURY</name>
<dbReference type="EMBL" id="CP007059">
    <property type="protein sequence ID" value="AHG02449.1"/>
    <property type="molecule type" value="Genomic_DNA"/>
</dbReference>
<gene>
    <name evidence="1" type="ORF">HALLA_21320</name>
</gene>
<keyword evidence="2" id="KW-1185">Reference proteome</keyword>
<organism evidence="1 2">
    <name type="scientific">Halostagnicola larsenii XH-48</name>
    <dbReference type="NCBI Taxonomy" id="797299"/>
    <lineage>
        <taxon>Archaea</taxon>
        <taxon>Methanobacteriati</taxon>
        <taxon>Methanobacteriota</taxon>
        <taxon>Stenosarchaea group</taxon>
        <taxon>Halobacteria</taxon>
        <taxon>Halobacteriales</taxon>
        <taxon>Natrialbaceae</taxon>
        <taxon>Halostagnicola</taxon>
    </lineage>
</organism>
<dbReference type="AlphaFoldDB" id="W0JV90"/>
<evidence type="ECO:0000313" key="1">
    <source>
        <dbReference type="EMBL" id="AHG02449.1"/>
    </source>
</evidence>
<evidence type="ECO:0000313" key="2">
    <source>
        <dbReference type="Proteomes" id="UP000019024"/>
    </source>
</evidence>
<dbReference type="Proteomes" id="UP000019024">
    <property type="component" value="Plasmid unnamed4"/>
</dbReference>
<geneLocation type="plasmid" evidence="2">
    <name>3</name>
</geneLocation>